<evidence type="ECO:0000256" key="2">
    <source>
        <dbReference type="ARBA" id="ARBA00006706"/>
    </source>
</evidence>
<dbReference type="PANTHER" id="PTHR43281">
    <property type="entry name" value="FARNESYL DIPHOSPHATE SYNTHASE"/>
    <property type="match status" value="1"/>
</dbReference>
<accession>A0A1A9EUZ3</accession>
<dbReference type="PROSITE" id="PS00723">
    <property type="entry name" value="POLYPRENYL_SYNTHASE_1"/>
    <property type="match status" value="1"/>
</dbReference>
<name>A0A1A9EUZ3_9GAMM</name>
<evidence type="ECO:0000256" key="3">
    <source>
        <dbReference type="ARBA" id="ARBA00022679"/>
    </source>
</evidence>
<protein>
    <submittedName>
        <fullName evidence="8">Geranyl transferase</fullName>
    </submittedName>
</protein>
<dbReference type="InterPro" id="IPR033749">
    <property type="entry name" value="Polyprenyl_synt_CS"/>
</dbReference>
<dbReference type="SUPFAM" id="SSF48576">
    <property type="entry name" value="Terpenoid synthases"/>
    <property type="match status" value="1"/>
</dbReference>
<dbReference type="InterPro" id="IPR053378">
    <property type="entry name" value="Prenyl_diphosphate_synthase"/>
</dbReference>
<dbReference type="PANTHER" id="PTHR43281:SF1">
    <property type="entry name" value="FARNESYL DIPHOSPHATE SYNTHASE"/>
    <property type="match status" value="1"/>
</dbReference>
<evidence type="ECO:0000313" key="8">
    <source>
        <dbReference type="EMBL" id="ANG61379.1"/>
    </source>
</evidence>
<evidence type="ECO:0000313" key="9">
    <source>
        <dbReference type="Proteomes" id="UP000078070"/>
    </source>
</evidence>
<dbReference type="FunFam" id="1.10.600.10:FF:000001">
    <property type="entry name" value="Geranylgeranyl diphosphate synthase"/>
    <property type="match status" value="1"/>
</dbReference>
<gene>
    <name evidence="8" type="ORF">A8C75_02125</name>
</gene>
<dbReference type="RefSeq" id="WP_067377438.1">
    <property type="nucleotide sequence ID" value="NZ_CP015839.1"/>
</dbReference>
<dbReference type="Gene3D" id="1.10.600.10">
    <property type="entry name" value="Farnesyl Diphosphate Synthase"/>
    <property type="match status" value="1"/>
</dbReference>
<keyword evidence="5" id="KW-0460">Magnesium</keyword>
<dbReference type="KEGG" id="mars:A8C75_02125"/>
<dbReference type="GO" id="GO:0046872">
    <property type="term" value="F:metal ion binding"/>
    <property type="evidence" value="ECO:0007669"/>
    <property type="project" value="UniProtKB-KW"/>
</dbReference>
<dbReference type="Proteomes" id="UP000078070">
    <property type="component" value="Chromosome"/>
</dbReference>
<dbReference type="GO" id="GO:0016114">
    <property type="term" value="P:terpenoid biosynthetic process"/>
    <property type="evidence" value="ECO:0007669"/>
    <property type="project" value="UniProtKB-ARBA"/>
</dbReference>
<dbReference type="EMBL" id="CP015839">
    <property type="protein sequence ID" value="ANG61379.1"/>
    <property type="molecule type" value="Genomic_DNA"/>
</dbReference>
<keyword evidence="4" id="KW-0479">Metal-binding</keyword>
<evidence type="ECO:0000256" key="7">
    <source>
        <dbReference type="RuleBase" id="RU004466"/>
    </source>
</evidence>
<sequence length="294" mass="31918">MALNSLLQHYCLRVESALDSRLQHRSIEPRLQEAMRYALFNGGKRIRPGLVYLCNQLLDGQLNAADAPACAMEAVHSYSLVHDDLPAMDDDDLRRGKPTCHIAFDEACAILAGDALQCSAFEWLAQPQAELQPQLQLRMLAVLARAAGDQGMVAGQAFDLAHVGQSLTLQQLQQMHRHKTGALLTASVELGALSAGVDSGERYEALRQFGDAIGLAFQVQDDILDIEGDTATLGKPQGSDLAQNKPTFPALLGMTGAREKLQQLHSQAIEALALFGSEADPLRALADYIVKRDH</sequence>
<keyword evidence="9" id="KW-1185">Reference proteome</keyword>
<dbReference type="InterPro" id="IPR000092">
    <property type="entry name" value="Polyprenyl_synt"/>
</dbReference>
<dbReference type="GO" id="GO:0008654">
    <property type="term" value="P:phospholipid biosynthetic process"/>
    <property type="evidence" value="ECO:0007669"/>
    <property type="project" value="UniProtKB-ARBA"/>
</dbReference>
<evidence type="ECO:0000256" key="6">
    <source>
        <dbReference type="ARBA" id="ARBA00023229"/>
    </source>
</evidence>
<dbReference type="PROSITE" id="PS00444">
    <property type="entry name" value="POLYPRENYL_SYNTHASE_2"/>
    <property type="match status" value="1"/>
</dbReference>
<dbReference type="NCBIfam" id="NF045485">
    <property type="entry name" value="FPPsyn"/>
    <property type="match status" value="1"/>
</dbReference>
<dbReference type="GO" id="GO:0004659">
    <property type="term" value="F:prenyltransferase activity"/>
    <property type="evidence" value="ECO:0007669"/>
    <property type="project" value="InterPro"/>
</dbReference>
<organism evidence="8 9">
    <name type="scientific">Marinobacterium aestuarii</name>
    <dbReference type="NCBI Taxonomy" id="1821621"/>
    <lineage>
        <taxon>Bacteria</taxon>
        <taxon>Pseudomonadati</taxon>
        <taxon>Pseudomonadota</taxon>
        <taxon>Gammaproteobacteria</taxon>
        <taxon>Oceanospirillales</taxon>
        <taxon>Oceanospirillaceae</taxon>
        <taxon>Marinobacterium</taxon>
    </lineage>
</organism>
<reference evidence="8 9" key="2">
    <citation type="journal article" date="2018" name="Int. J. Syst. Evol. Microbiol.">
        <title>Marinobacterium aestuarii sp. nov., a benzene-degrading marine bacterium isolated from estuary sediment.</title>
        <authorList>
            <person name="Bae S.S."/>
            <person name="Jung J."/>
            <person name="Chung D."/>
            <person name="Baek K."/>
        </authorList>
    </citation>
    <scope>NUCLEOTIDE SEQUENCE [LARGE SCALE GENOMIC DNA]</scope>
    <source>
        <strain evidence="8 9">ST58-10</strain>
    </source>
</reference>
<evidence type="ECO:0000256" key="5">
    <source>
        <dbReference type="ARBA" id="ARBA00022842"/>
    </source>
</evidence>
<dbReference type="STRING" id="1821621.A8C75_02125"/>
<dbReference type="SFLD" id="SFLDG01017">
    <property type="entry name" value="Polyprenyl_Transferase_Like"/>
    <property type="match status" value="1"/>
</dbReference>
<comment type="similarity">
    <text evidence="2 7">Belongs to the FPP/GGPP synthase family.</text>
</comment>
<dbReference type="AlphaFoldDB" id="A0A1A9EUZ3"/>
<reference evidence="9" key="1">
    <citation type="submission" date="2016-05" db="EMBL/GenBank/DDBJ databases">
        <authorList>
            <person name="Baek K."/>
            <person name="Yang S.-J."/>
        </authorList>
    </citation>
    <scope>NUCLEOTIDE SEQUENCE [LARGE SCALE GENOMIC DNA]</scope>
    <source>
        <strain evidence="9">ST58-10</strain>
    </source>
</reference>
<comment type="cofactor">
    <cofactor evidence="1">
        <name>Mg(2+)</name>
        <dbReference type="ChEBI" id="CHEBI:18420"/>
    </cofactor>
</comment>
<evidence type="ECO:0000256" key="1">
    <source>
        <dbReference type="ARBA" id="ARBA00001946"/>
    </source>
</evidence>
<dbReference type="InterPro" id="IPR008949">
    <property type="entry name" value="Isoprenoid_synthase_dom_sf"/>
</dbReference>
<keyword evidence="6" id="KW-0414">Isoprene biosynthesis</keyword>
<dbReference type="OrthoDB" id="9805316at2"/>
<dbReference type="CDD" id="cd00685">
    <property type="entry name" value="Trans_IPPS_HT"/>
    <property type="match status" value="1"/>
</dbReference>
<dbReference type="Pfam" id="PF00348">
    <property type="entry name" value="polyprenyl_synt"/>
    <property type="match status" value="1"/>
</dbReference>
<proteinExistence type="inferred from homology"/>
<keyword evidence="3 7" id="KW-0808">Transferase</keyword>
<dbReference type="GO" id="GO:0005737">
    <property type="term" value="C:cytoplasm"/>
    <property type="evidence" value="ECO:0007669"/>
    <property type="project" value="UniProtKB-ARBA"/>
</dbReference>
<evidence type="ECO:0000256" key="4">
    <source>
        <dbReference type="ARBA" id="ARBA00022723"/>
    </source>
</evidence>
<dbReference type="SFLD" id="SFLDS00005">
    <property type="entry name" value="Isoprenoid_Synthase_Type_I"/>
    <property type="match status" value="1"/>
</dbReference>